<dbReference type="Proteomes" id="UP000688947">
    <property type="component" value="Unassembled WGS sequence"/>
</dbReference>
<proteinExistence type="predicted"/>
<organism evidence="2 3">
    <name type="scientific">Phytophthora cactorum</name>
    <dbReference type="NCBI Taxonomy" id="29920"/>
    <lineage>
        <taxon>Eukaryota</taxon>
        <taxon>Sar</taxon>
        <taxon>Stramenopiles</taxon>
        <taxon>Oomycota</taxon>
        <taxon>Peronosporomycetes</taxon>
        <taxon>Peronosporales</taxon>
        <taxon>Peronosporaceae</taxon>
        <taxon>Phytophthora</taxon>
    </lineage>
</organism>
<gene>
    <name evidence="2" type="ORF">JG687_00007888</name>
</gene>
<name>A0A8T1UG68_9STRA</name>
<protein>
    <submittedName>
        <fullName evidence="2">Uncharacterized protein</fullName>
    </submittedName>
</protein>
<sequence length="75" mass="8283">MAPTTCSKRQPPKGSKKAPAPAKGKTLKTPQGLLKHLSKKNKCDRKSVKARAKARTQARRLASKVITSARRMVFR</sequence>
<accession>A0A8T1UG68</accession>
<dbReference type="EMBL" id="JAENGZ010000362">
    <property type="protein sequence ID" value="KAG6961029.1"/>
    <property type="molecule type" value="Genomic_DNA"/>
</dbReference>
<evidence type="ECO:0000313" key="3">
    <source>
        <dbReference type="Proteomes" id="UP000688947"/>
    </source>
</evidence>
<feature type="compositionally biased region" description="Basic residues" evidence="1">
    <location>
        <begin position="36"/>
        <end position="61"/>
    </location>
</feature>
<evidence type="ECO:0000256" key="1">
    <source>
        <dbReference type="SAM" id="MobiDB-lite"/>
    </source>
</evidence>
<reference evidence="2" key="1">
    <citation type="submission" date="2021-01" db="EMBL/GenBank/DDBJ databases">
        <title>Phytophthora aleatoria, a newly-described species from Pinus radiata is distinct from Phytophthora cactorum isolates based on comparative genomics.</title>
        <authorList>
            <person name="Mcdougal R."/>
            <person name="Panda P."/>
            <person name="Williams N."/>
            <person name="Studholme D.J."/>
        </authorList>
    </citation>
    <scope>NUCLEOTIDE SEQUENCE</scope>
    <source>
        <strain evidence="2">NZFS 3830</strain>
    </source>
</reference>
<evidence type="ECO:0000313" key="2">
    <source>
        <dbReference type="EMBL" id="KAG6961029.1"/>
    </source>
</evidence>
<feature type="compositionally biased region" description="Low complexity" evidence="1">
    <location>
        <begin position="17"/>
        <end position="30"/>
    </location>
</feature>
<comment type="caution">
    <text evidence="2">The sequence shown here is derived from an EMBL/GenBank/DDBJ whole genome shotgun (WGS) entry which is preliminary data.</text>
</comment>
<feature type="region of interest" description="Disordered" evidence="1">
    <location>
        <begin position="1"/>
        <end position="61"/>
    </location>
</feature>
<dbReference type="AlphaFoldDB" id="A0A8T1UG68"/>